<reference evidence="1 2" key="1">
    <citation type="journal article" date="2006" name="Science">
        <title>Genome of rice cluster I archaea -- the key methane producers in the rice rhizosphere.</title>
        <authorList>
            <person name="Erkel C."/>
            <person name="Kube M."/>
            <person name="Reinhardt R."/>
            <person name="Liesack W."/>
        </authorList>
    </citation>
    <scope>NUCLEOTIDE SEQUENCE [LARGE SCALE GENOMIC DNA]</scope>
    <source>
        <strain evidence="2">DSM 22066 / NBRC 105507 / MRE50</strain>
    </source>
</reference>
<dbReference type="GeneID" id="5145669"/>
<sequence>MAGQEFEAILVKDDDSGGAGVKIPFDVQQAFGRKGQVKVRCTIDGVEYRGSIHPYGGVYYLGVVKKIREAIGKEPGDSVHITMDVDDAPRVVDMPEDLARALSGCEMARSAFEKLSYTHKREYIEWITEAKKEETRARRIAKTIEKLNGSAATVSSGK</sequence>
<keyword evidence="2" id="KW-1185">Reference proteome</keyword>
<dbReference type="InterPro" id="IPR015018">
    <property type="entry name" value="DUF1905"/>
</dbReference>
<dbReference type="PATRIC" id="fig|351160.9.peg.2033"/>
<dbReference type="Pfam" id="PF13376">
    <property type="entry name" value="OmdA"/>
    <property type="match status" value="1"/>
</dbReference>
<gene>
    <name evidence="1" type="ORF">RCIX849</name>
</gene>
<name>Q0W5Y3_METAR</name>
<dbReference type="eggNOG" id="arCOG10241">
    <property type="taxonomic scope" value="Archaea"/>
</dbReference>
<dbReference type="EMBL" id="AM114193">
    <property type="protein sequence ID" value="CAJ36210.1"/>
    <property type="molecule type" value="Genomic_DNA"/>
</dbReference>
<dbReference type="Pfam" id="PF08922">
    <property type="entry name" value="DUF1905"/>
    <property type="match status" value="1"/>
</dbReference>
<dbReference type="OrthoDB" id="382946at2157"/>
<evidence type="ECO:0000313" key="1">
    <source>
        <dbReference type="EMBL" id="CAJ36210.1"/>
    </source>
</evidence>
<organism evidence="1 2">
    <name type="scientific">Methanocella arvoryzae (strain DSM 22066 / NBRC 105507 / MRE50)</name>
    <dbReference type="NCBI Taxonomy" id="351160"/>
    <lineage>
        <taxon>Archaea</taxon>
        <taxon>Methanobacteriati</taxon>
        <taxon>Methanobacteriota</taxon>
        <taxon>Stenosarchaea group</taxon>
        <taxon>Methanomicrobia</taxon>
        <taxon>Methanocellales</taxon>
        <taxon>Methanocellaceae</taxon>
        <taxon>Methanocella</taxon>
    </lineage>
</organism>
<accession>Q0W5Y3</accession>
<dbReference type="InterPro" id="IPR037079">
    <property type="entry name" value="AF2212/PG0164-like_sf"/>
</dbReference>
<evidence type="ECO:0008006" key="3">
    <source>
        <dbReference type="Google" id="ProtNLM"/>
    </source>
</evidence>
<dbReference type="KEGG" id="rci:RCIX849"/>
<dbReference type="Gene3D" id="2.40.30.100">
    <property type="entry name" value="AF2212/PG0164-like"/>
    <property type="match status" value="1"/>
</dbReference>
<protein>
    <recommendedName>
        <fullName evidence="3">DUF1905 domain-containing protein</fullName>
    </recommendedName>
</protein>
<proteinExistence type="predicted"/>
<dbReference type="STRING" id="351160.RCIX849"/>
<dbReference type="SUPFAM" id="SSF141694">
    <property type="entry name" value="AF2212/PG0164-like"/>
    <property type="match status" value="1"/>
</dbReference>
<dbReference type="AlphaFoldDB" id="Q0W5Y3"/>
<dbReference type="Proteomes" id="UP000000663">
    <property type="component" value="Chromosome"/>
</dbReference>
<evidence type="ECO:0000313" key="2">
    <source>
        <dbReference type="Proteomes" id="UP000000663"/>
    </source>
</evidence>
<dbReference type="RefSeq" id="WP_012036306.1">
    <property type="nucleotide sequence ID" value="NC_009464.1"/>
</dbReference>